<dbReference type="EMBL" id="CP058601">
    <property type="protein sequence ID" value="QLG50543.1"/>
    <property type="molecule type" value="Genomic_DNA"/>
</dbReference>
<comment type="catalytic activity">
    <reaction evidence="1">
        <text>L-glutamyl-[protein] + S-adenosyl-L-methionine = [protein]-L-glutamate 5-O-methyl ester + S-adenosyl-L-homocysteine</text>
        <dbReference type="Rhea" id="RHEA:24452"/>
        <dbReference type="Rhea" id="RHEA-COMP:10208"/>
        <dbReference type="Rhea" id="RHEA-COMP:10311"/>
        <dbReference type="ChEBI" id="CHEBI:29973"/>
        <dbReference type="ChEBI" id="CHEBI:57856"/>
        <dbReference type="ChEBI" id="CHEBI:59789"/>
        <dbReference type="ChEBI" id="CHEBI:82795"/>
        <dbReference type="EC" id="2.1.1.80"/>
    </reaction>
</comment>
<dbReference type="Proteomes" id="UP000509241">
    <property type="component" value="Chromosome"/>
</dbReference>
<dbReference type="Pfam" id="PF01739">
    <property type="entry name" value="CheR"/>
    <property type="match status" value="1"/>
</dbReference>
<dbReference type="AlphaFoldDB" id="A0A7D5K894"/>
<dbReference type="InterPro" id="IPR029063">
    <property type="entry name" value="SAM-dependent_MTases_sf"/>
</dbReference>
<keyword evidence="3" id="KW-0489">Methyltransferase</keyword>
<dbReference type="SUPFAM" id="SSF47757">
    <property type="entry name" value="Chemotaxis receptor methyltransferase CheR, N-terminal domain"/>
    <property type="match status" value="1"/>
</dbReference>
<keyword evidence="9" id="KW-1185">Reference proteome</keyword>
<dbReference type="PANTHER" id="PTHR24422">
    <property type="entry name" value="CHEMOTAXIS PROTEIN METHYLTRANSFERASE"/>
    <property type="match status" value="1"/>
</dbReference>
<evidence type="ECO:0000259" key="7">
    <source>
        <dbReference type="PROSITE" id="PS50123"/>
    </source>
</evidence>
<dbReference type="RefSeq" id="WP_179263147.1">
    <property type="nucleotide sequence ID" value="NZ_CP058601.1"/>
</dbReference>
<dbReference type="GO" id="GO:0008983">
    <property type="term" value="F:protein-glutamate O-methyltransferase activity"/>
    <property type="evidence" value="ECO:0007669"/>
    <property type="project" value="UniProtKB-EC"/>
</dbReference>
<reference evidence="8 9" key="1">
    <citation type="submission" date="2020-07" db="EMBL/GenBank/DDBJ databases">
        <authorList>
            <person name="Cui H."/>
        </authorList>
    </citation>
    <scope>NUCLEOTIDE SEQUENCE [LARGE SCALE GENOMIC DNA]</scope>
    <source>
        <strain evidence="8 9">YPL8</strain>
    </source>
</reference>
<dbReference type="GO" id="GO:0032259">
    <property type="term" value="P:methylation"/>
    <property type="evidence" value="ECO:0007669"/>
    <property type="project" value="UniProtKB-KW"/>
</dbReference>
<evidence type="ECO:0000256" key="4">
    <source>
        <dbReference type="ARBA" id="ARBA00022679"/>
    </source>
</evidence>
<evidence type="ECO:0000256" key="6">
    <source>
        <dbReference type="SAM" id="MobiDB-lite"/>
    </source>
</evidence>
<dbReference type="SMART" id="SM00138">
    <property type="entry name" value="MeTrc"/>
    <property type="match status" value="1"/>
</dbReference>
<dbReference type="Gene3D" id="1.10.155.10">
    <property type="entry name" value="Chemotaxis receptor methyltransferase CheR, N-terminal domain"/>
    <property type="match status" value="1"/>
</dbReference>
<dbReference type="OrthoDB" id="10657at2157"/>
<dbReference type="PANTHER" id="PTHR24422:SF10">
    <property type="entry name" value="CHEMOTAXIS PROTEIN METHYLTRANSFERASE 2"/>
    <property type="match status" value="1"/>
</dbReference>
<proteinExistence type="predicted"/>
<evidence type="ECO:0000256" key="3">
    <source>
        <dbReference type="ARBA" id="ARBA00022603"/>
    </source>
</evidence>
<dbReference type="InterPro" id="IPR022642">
    <property type="entry name" value="CheR_C"/>
</dbReference>
<sequence length="300" mass="33875">MIGGNAGDAGTAHNGTDGDTDDSDGSEAFDDLLAFVEDELAFATSHYNDSYLDRRVSSRMRRTQNDTYDAYFETLRSEPDEQEALLEALSINVTGFFRNPDVWSGIRVVLRRLSANSPPVRVWSAACADGREPYSLAMLAHDDPQIDESNVYILGTDISAPALETARAGVYEESRTVDLDDQLSFLDNYSQYVDVDGRTYRIDNDVKRNVRFKRHDLINDEPQSGFDLVICRNLFIYIDNAYKEPMLETIARSLRTNGYLVIGKAETIPPNLQSSFTVREARLRIYQREAPRTDIESPSR</sequence>
<dbReference type="GeneID" id="56035161"/>
<evidence type="ECO:0000256" key="1">
    <source>
        <dbReference type="ARBA" id="ARBA00001541"/>
    </source>
</evidence>
<keyword evidence="4" id="KW-0808">Transferase</keyword>
<dbReference type="EC" id="2.1.1.80" evidence="2"/>
<evidence type="ECO:0000256" key="2">
    <source>
        <dbReference type="ARBA" id="ARBA00012534"/>
    </source>
</evidence>
<organism evidence="8 9">
    <name type="scientific">Natrinema halophilum</name>
    <dbReference type="NCBI Taxonomy" id="1699371"/>
    <lineage>
        <taxon>Archaea</taxon>
        <taxon>Methanobacteriati</taxon>
        <taxon>Methanobacteriota</taxon>
        <taxon>Stenosarchaea group</taxon>
        <taxon>Halobacteria</taxon>
        <taxon>Halobacteriales</taxon>
        <taxon>Natrialbaceae</taxon>
        <taxon>Natrinema</taxon>
    </lineage>
</organism>
<gene>
    <name evidence="8" type="ORF">HYG82_17680</name>
</gene>
<dbReference type="CDD" id="cd02440">
    <property type="entry name" value="AdoMet_MTases"/>
    <property type="match status" value="1"/>
</dbReference>
<dbReference type="Pfam" id="PF03705">
    <property type="entry name" value="CheR_N"/>
    <property type="match status" value="1"/>
</dbReference>
<dbReference type="KEGG" id="haly:HYG82_17680"/>
<dbReference type="PRINTS" id="PR00996">
    <property type="entry name" value="CHERMTFRASE"/>
</dbReference>
<keyword evidence="5" id="KW-0949">S-adenosyl-L-methionine</keyword>
<dbReference type="SUPFAM" id="SSF53335">
    <property type="entry name" value="S-adenosyl-L-methionine-dependent methyltransferases"/>
    <property type="match status" value="1"/>
</dbReference>
<dbReference type="PROSITE" id="PS50123">
    <property type="entry name" value="CHER"/>
    <property type="match status" value="1"/>
</dbReference>
<accession>A0A7D5K894</accession>
<dbReference type="InterPro" id="IPR000780">
    <property type="entry name" value="CheR_MeTrfase"/>
</dbReference>
<evidence type="ECO:0000313" key="8">
    <source>
        <dbReference type="EMBL" id="QLG50543.1"/>
    </source>
</evidence>
<feature type="region of interest" description="Disordered" evidence="6">
    <location>
        <begin position="1"/>
        <end position="24"/>
    </location>
</feature>
<name>A0A7D5K894_9EURY</name>
<evidence type="ECO:0000256" key="5">
    <source>
        <dbReference type="ARBA" id="ARBA00022691"/>
    </source>
</evidence>
<dbReference type="Gene3D" id="3.40.50.150">
    <property type="entry name" value="Vaccinia Virus protein VP39"/>
    <property type="match status" value="1"/>
</dbReference>
<feature type="domain" description="CheR-type methyltransferase" evidence="7">
    <location>
        <begin position="29"/>
        <end position="289"/>
    </location>
</feature>
<evidence type="ECO:0000313" key="9">
    <source>
        <dbReference type="Proteomes" id="UP000509241"/>
    </source>
</evidence>
<dbReference type="InterPro" id="IPR036804">
    <property type="entry name" value="CheR_N_sf"/>
</dbReference>
<dbReference type="InterPro" id="IPR022641">
    <property type="entry name" value="CheR_N"/>
</dbReference>
<protein>
    <recommendedName>
        <fullName evidence="2">protein-glutamate O-methyltransferase</fullName>
        <ecNumber evidence="2">2.1.1.80</ecNumber>
    </recommendedName>
</protein>
<dbReference type="InterPro" id="IPR050903">
    <property type="entry name" value="Bact_Chemotaxis_MeTrfase"/>
</dbReference>